<proteinExistence type="predicted"/>
<organism evidence="1">
    <name type="scientific">Halobacterium salinarum (strain ATCC 700922 / JCM 11081 / NRC-1)</name>
    <name type="common">Halobacterium halobium</name>
    <dbReference type="NCBI Taxonomy" id="64091"/>
    <lineage>
        <taxon>Archaea</taxon>
        <taxon>Methanobacteriati</taxon>
        <taxon>Methanobacteriota</taxon>
        <taxon>Stenosarchaea group</taxon>
        <taxon>Halobacteria</taxon>
        <taxon>Halobacteriales</taxon>
        <taxon>Halobacteriaceae</taxon>
        <taxon>Halobacterium</taxon>
        <taxon>Halobacterium salinarum NRC-34001</taxon>
    </lineage>
</organism>
<reference evidence="1" key="2">
    <citation type="journal article" date="2015" name="Life">
        <title>A manual curation strategy to improve genome annotation: application to a set of haloarchael genomes.</title>
        <authorList>
            <person name="Pfeiffer F."/>
            <person name="Oesterhelt D."/>
        </authorList>
    </citation>
    <scope>NUCLEOTIDE SEQUENCE</scope>
    <source>
        <strain evidence="1">NRC-1</strain>
        <plasmid evidence="1">pNRC200</plasmid>
    </source>
</reference>
<name>A0A510NBC1_HALSA</name>
<evidence type="ECO:0000313" key="1">
    <source>
        <dbReference type="EMBL" id="DAC79999.1"/>
    </source>
</evidence>
<keyword evidence="1" id="KW-0614">Plasmid</keyword>
<dbReference type="EMBL" id="BK010831">
    <property type="protein sequence ID" value="DAC79999.1"/>
    <property type="molecule type" value="Genomic_DNA"/>
</dbReference>
<gene>
    <name evidence="1" type="ORF">VNG_6427b</name>
</gene>
<sequence>MIRRLTRLFGGAETDLIVECRRCGTTLESGDVERCSACGSSEIATYRL</sequence>
<reference evidence="1" key="3">
    <citation type="journal article" date="2019" name="Microbiol. Resour. Announc.">
        <title>The genome of the Halobacterium salinarum type strain is closely related to that of the laboratory strains NRC-1 and R1.</title>
        <authorList>
            <person name="Pfeiffer F."/>
            <person name="Marchfelder A."/>
            <person name="Habermann B.H."/>
            <person name="Dyall-Smith M."/>
        </authorList>
    </citation>
    <scope>NUCLEOTIDE SEQUENCE</scope>
    <source>
        <strain evidence="1">NRC-1</strain>
        <plasmid evidence="1">pNRC200</plasmid>
    </source>
</reference>
<dbReference type="AlphaFoldDB" id="A0A510NBC1"/>
<accession>A0A510NBC1</accession>
<protein>
    <submittedName>
        <fullName evidence="1">Small CPxCG-related zinc finger protein</fullName>
    </submittedName>
</protein>
<reference evidence="1" key="1">
    <citation type="journal article" date="2008" name="Genomics">
        <title>Evolution in the laboratory: the genome of Halobacterium salinarum strain R1 compared to that of strain NRC-1.</title>
        <authorList>
            <person name="Pfeiffer F."/>
            <person name="Schuster S.C."/>
            <person name="Broicher A."/>
            <person name="Falb M."/>
            <person name="Palm P."/>
            <person name="Rodewald K."/>
            <person name="Ruepp A."/>
            <person name="Soppa J."/>
            <person name="Tittor J."/>
            <person name="Oesterhelt D."/>
        </authorList>
    </citation>
    <scope>NUCLEOTIDE SEQUENCE</scope>
    <source>
        <strain evidence="1">NRC-1</strain>
        <plasmid evidence="1">pNRC200</plasmid>
    </source>
</reference>
<geneLocation type="plasmid" evidence="1">
    <name>pNRC200</name>
</geneLocation>